<name>A0ABX6YHC7_9MICO</name>
<feature type="region of interest" description="Disordered" evidence="1">
    <location>
        <begin position="1"/>
        <end position="23"/>
    </location>
</feature>
<evidence type="ECO:0000256" key="2">
    <source>
        <dbReference type="SAM" id="Phobius"/>
    </source>
</evidence>
<keyword evidence="2" id="KW-1133">Transmembrane helix</keyword>
<protein>
    <submittedName>
        <fullName evidence="4">Tripartite tricarboxylate transporter TctB family protein</fullName>
    </submittedName>
</protein>
<dbReference type="RefSeq" id="WP_166987157.1">
    <property type="nucleotide sequence ID" value="NZ_CP061169.1"/>
</dbReference>
<organism evidence="4 5">
    <name type="scientific">Paramicrobacterium chengjingii</name>
    <dbReference type="NCBI Taxonomy" id="2769067"/>
    <lineage>
        <taxon>Bacteria</taxon>
        <taxon>Bacillati</taxon>
        <taxon>Actinomycetota</taxon>
        <taxon>Actinomycetes</taxon>
        <taxon>Micrococcales</taxon>
        <taxon>Microbacteriaceae</taxon>
        <taxon>Paramicrobacterium</taxon>
    </lineage>
</organism>
<dbReference type="Proteomes" id="UP000662814">
    <property type="component" value="Chromosome"/>
</dbReference>
<feature type="transmembrane region" description="Helical" evidence="2">
    <location>
        <begin position="143"/>
        <end position="162"/>
    </location>
</feature>
<evidence type="ECO:0000313" key="4">
    <source>
        <dbReference type="EMBL" id="QPZ38204.1"/>
    </source>
</evidence>
<evidence type="ECO:0000256" key="1">
    <source>
        <dbReference type="SAM" id="MobiDB-lite"/>
    </source>
</evidence>
<dbReference type="EMBL" id="CP061169">
    <property type="protein sequence ID" value="QPZ38204.1"/>
    <property type="molecule type" value="Genomic_DNA"/>
</dbReference>
<reference evidence="4 5" key="1">
    <citation type="submission" date="2020-12" db="EMBL/GenBank/DDBJ databases">
        <title>Microbacterium sp. HY060.</title>
        <authorList>
            <person name="Zhou J."/>
        </authorList>
    </citation>
    <scope>NUCLEOTIDE SEQUENCE [LARGE SCALE GENOMIC DNA]</scope>
    <source>
        <strain evidence="4 5">HY60</strain>
    </source>
</reference>
<accession>A0ABX6YHC7</accession>
<evidence type="ECO:0000259" key="3">
    <source>
        <dbReference type="Pfam" id="PF07331"/>
    </source>
</evidence>
<gene>
    <name evidence="4" type="ORF">HCR76_15675</name>
</gene>
<keyword evidence="2" id="KW-0812">Transmembrane</keyword>
<proteinExistence type="predicted"/>
<feature type="transmembrane region" description="Helical" evidence="2">
    <location>
        <begin position="182"/>
        <end position="200"/>
    </location>
</feature>
<evidence type="ECO:0000313" key="5">
    <source>
        <dbReference type="Proteomes" id="UP000662814"/>
    </source>
</evidence>
<keyword evidence="5" id="KW-1185">Reference proteome</keyword>
<sequence length="221" mass="24545">MNSPTPERHAHDAEPSSATATDSEAPHGLIIGAQTVLLLLSALIAWNSLDLGLFVTLGPGAGFFPFFLSIGLFLLAFAWFIQTQRSWAKERQERTTRSLHTAAFDMVEDTSRSIADLAQQSDADAQETSREELEASRLARKHVINIILSLIVLAIVMVPLGYQIPMFLFLVYHLGFRARRRWYTVLLIALAGSIGVFHIFNDLLSVALPYSSFEFLNLIGL</sequence>
<feature type="compositionally biased region" description="Basic and acidic residues" evidence="1">
    <location>
        <begin position="1"/>
        <end position="14"/>
    </location>
</feature>
<feature type="transmembrane region" description="Helical" evidence="2">
    <location>
        <begin position="61"/>
        <end position="81"/>
    </location>
</feature>
<keyword evidence="2" id="KW-0472">Membrane</keyword>
<feature type="domain" description="DUF1468" evidence="3">
    <location>
        <begin position="36"/>
        <end position="209"/>
    </location>
</feature>
<feature type="transmembrane region" description="Helical" evidence="2">
    <location>
        <begin position="29"/>
        <end position="49"/>
    </location>
</feature>
<dbReference type="InterPro" id="IPR009936">
    <property type="entry name" value="DUF1468"/>
</dbReference>
<dbReference type="Pfam" id="PF07331">
    <property type="entry name" value="TctB"/>
    <property type="match status" value="1"/>
</dbReference>